<feature type="domain" description="SSD" evidence="8">
    <location>
        <begin position="563"/>
        <end position="691"/>
    </location>
</feature>
<dbReference type="GO" id="GO:0005886">
    <property type="term" value="C:plasma membrane"/>
    <property type="evidence" value="ECO:0007669"/>
    <property type="project" value="UniProtKB-SubCell"/>
</dbReference>
<evidence type="ECO:0000313" key="9">
    <source>
        <dbReference type="EMBL" id="AGT31126.1"/>
    </source>
</evidence>
<keyword evidence="10" id="KW-1185">Reference proteome</keyword>
<evidence type="ECO:0000256" key="4">
    <source>
        <dbReference type="ARBA" id="ARBA00022692"/>
    </source>
</evidence>
<feature type="transmembrane region" description="Helical" evidence="7">
    <location>
        <begin position="20"/>
        <end position="39"/>
    </location>
</feature>
<evidence type="ECO:0000256" key="2">
    <source>
        <dbReference type="ARBA" id="ARBA00010157"/>
    </source>
</evidence>
<dbReference type="EMBL" id="CP006254">
    <property type="protein sequence ID" value="AGT31126.1"/>
    <property type="molecule type" value="Genomic_DNA"/>
</dbReference>
<keyword evidence="6 7" id="KW-0472">Membrane</keyword>
<feature type="transmembrane region" description="Helical" evidence="7">
    <location>
        <begin position="243"/>
        <end position="265"/>
    </location>
</feature>
<feature type="transmembrane region" description="Helical" evidence="7">
    <location>
        <begin position="564"/>
        <end position="588"/>
    </location>
</feature>
<keyword evidence="4 7" id="KW-0812">Transmembrane</keyword>
<comment type="similarity">
    <text evidence="2">Belongs to the resistance-nodulation-cell division (RND) (TC 2.A.6) family. MmpL subfamily.</text>
</comment>
<keyword evidence="3" id="KW-1003">Cell membrane</keyword>
<dbReference type="PATRIC" id="fig|1345697.3.peg.721"/>
<evidence type="ECO:0000256" key="3">
    <source>
        <dbReference type="ARBA" id="ARBA00022475"/>
    </source>
</evidence>
<dbReference type="InterPro" id="IPR004869">
    <property type="entry name" value="MMPL_dom"/>
</dbReference>
<dbReference type="Pfam" id="PF03176">
    <property type="entry name" value="MMPL"/>
    <property type="match status" value="2"/>
</dbReference>
<feature type="domain" description="SSD" evidence="8">
    <location>
        <begin position="228"/>
        <end position="340"/>
    </location>
</feature>
<dbReference type="STRING" id="1921421.M493_04100"/>
<dbReference type="Proteomes" id="UP000015500">
    <property type="component" value="Chromosome"/>
</dbReference>
<proteinExistence type="inferred from homology"/>
<dbReference type="PROSITE" id="PS50156">
    <property type="entry name" value="SSD"/>
    <property type="match status" value="2"/>
</dbReference>
<dbReference type="OrthoDB" id="2365435at2"/>
<feature type="transmembrane region" description="Helical" evidence="7">
    <location>
        <begin position="377"/>
        <end position="399"/>
    </location>
</feature>
<dbReference type="KEGG" id="gjf:M493_04100"/>
<evidence type="ECO:0000256" key="1">
    <source>
        <dbReference type="ARBA" id="ARBA00004651"/>
    </source>
</evidence>
<protein>
    <submittedName>
        <fullName evidence="9">Export protein</fullName>
    </submittedName>
</protein>
<feature type="transmembrane region" description="Helical" evidence="7">
    <location>
        <begin position="534"/>
        <end position="552"/>
    </location>
</feature>
<feature type="transmembrane region" description="Helical" evidence="7">
    <location>
        <begin position="594"/>
        <end position="612"/>
    </location>
</feature>
<comment type="subcellular location">
    <subcellularLocation>
        <location evidence="1">Cell membrane</location>
        <topology evidence="1">Multi-pass membrane protein</topology>
    </subcellularLocation>
</comment>
<feature type="transmembrane region" description="Helical" evidence="7">
    <location>
        <begin position="319"/>
        <end position="342"/>
    </location>
</feature>
<evidence type="ECO:0000256" key="6">
    <source>
        <dbReference type="ARBA" id="ARBA00023136"/>
    </source>
</evidence>
<dbReference type="InterPro" id="IPR050545">
    <property type="entry name" value="Mycobact_MmpL"/>
</dbReference>
<feature type="transmembrane region" description="Helical" evidence="7">
    <location>
        <begin position="662"/>
        <end position="681"/>
    </location>
</feature>
<reference evidence="9 10" key="1">
    <citation type="journal article" date="2014" name="Genome Announc.">
        <title>Complete Genome Sequence of the Thermophilic Polychlorinated Biphenyl Degrader Geobacillus sp. Strain JF8 (NBRC 109937).</title>
        <authorList>
            <person name="Shintani M."/>
            <person name="Ohtsubo Y."/>
            <person name="Fukuda K."/>
            <person name="Hosoyama A."/>
            <person name="Ohji S."/>
            <person name="Yamazoe A."/>
            <person name="Fujita N."/>
            <person name="Nagata Y."/>
            <person name="Tsuda M."/>
            <person name="Hatta T."/>
            <person name="Kimbara K."/>
        </authorList>
    </citation>
    <scope>NUCLEOTIDE SEQUENCE [LARGE SCALE GENOMIC DNA]</scope>
    <source>
        <strain evidence="9 10">JF8</strain>
    </source>
</reference>
<dbReference type="HOGENOM" id="CLU_005108_4_0_9"/>
<dbReference type="Gene3D" id="1.20.1640.10">
    <property type="entry name" value="Multidrug efflux transporter AcrB transmembrane domain"/>
    <property type="match status" value="2"/>
</dbReference>
<feature type="transmembrane region" description="Helical" evidence="7">
    <location>
        <begin position="163"/>
        <end position="181"/>
    </location>
</feature>
<feature type="transmembrane region" description="Helical" evidence="7">
    <location>
        <begin position="286"/>
        <end position="307"/>
    </location>
</feature>
<evidence type="ECO:0000256" key="7">
    <source>
        <dbReference type="SAM" id="Phobius"/>
    </source>
</evidence>
<accession>S6A0G6</accession>
<keyword evidence="5 7" id="KW-1133">Transmembrane helix</keyword>
<dbReference type="PANTHER" id="PTHR33406">
    <property type="entry name" value="MEMBRANE PROTEIN MJ1562-RELATED"/>
    <property type="match status" value="1"/>
</dbReference>
<gene>
    <name evidence="9" type="ORF">M493_04100</name>
</gene>
<organism evidence="9 10">
    <name type="scientific">Geobacillus genomosp. 3</name>
    <dbReference type="NCBI Taxonomy" id="1921421"/>
    <lineage>
        <taxon>Bacteria</taxon>
        <taxon>Bacillati</taxon>
        <taxon>Bacillota</taxon>
        <taxon>Bacilli</taxon>
        <taxon>Bacillales</taxon>
        <taxon>Anoxybacillaceae</taxon>
        <taxon>Geobacillus</taxon>
    </lineage>
</organism>
<dbReference type="SUPFAM" id="SSF82866">
    <property type="entry name" value="Multidrug efflux transporter AcrB transmembrane domain"/>
    <property type="match status" value="2"/>
</dbReference>
<feature type="transmembrane region" description="Helical" evidence="7">
    <location>
        <begin position="633"/>
        <end position="656"/>
    </location>
</feature>
<evidence type="ECO:0000313" key="10">
    <source>
        <dbReference type="Proteomes" id="UP000015500"/>
    </source>
</evidence>
<evidence type="ECO:0000259" key="8">
    <source>
        <dbReference type="PROSITE" id="PS50156"/>
    </source>
</evidence>
<feature type="transmembrane region" description="Helical" evidence="7">
    <location>
        <begin position="211"/>
        <end position="231"/>
    </location>
</feature>
<sequence length="708" mass="77955">MNRWLHVLTDRVATKKGTGWTLIIWLAAVAILGAVAPSAKEYEVSSIETLPDEAQSMVAAKKADQYASTSDGVPAIFVFHSDDRPIAKDELQRLVGHIEQTHRDALEQVVPVASLPPQAMAGFVSEDGKTIVVPAVYRATMESKDIQTVNDEIRKWVKKESDVAIYITGPAGIAADTLALFSRADMVLMLSTVGLILVLLIVIYRSPLLALIPLVAAGLVYGVVMQLLGVLGKAGLVISKQTVSIMSILLFAAITDYSLFIFSRYREELKRHENKWQAMKWAMRETGLPVFFSGGTVLEAMLVLFFAKIGDYRNFAPTFALAMAVIMIASVTLLPALFTLFGRKAFWPNIPRAGESDEKGTSGFWQKIGRFVVEKPLLTVALIGLLLVVMAGHTTALRYEYDLIKSFPDDMPSRQGYELLEQHFAKGELAPTTVLFEGKAKVTPQQLEQLQNQLEKQPLVSEVRPTGTADEGRVATFTLTFRESPYDVKTIDAMEQIIDRKETIVKQSGLDGRLYFAGETAAKVDERALNKRDMIVIVSLETLLILLLLIGLTRSVKRSMYMMATILVSFAAALGVGIWLADWLFGIGAVSDRVPIYAFVFLVALGIDYNIMLISRFQEEWRTHSLHEAVKQAVAHTGGVISSAGLILAATFAVLMTQPVQLLFVFGFLVAIGILLDTFLIRGMLLPGLIVWLEKEREAPAEADGETV</sequence>
<dbReference type="AlphaFoldDB" id="S6A0G6"/>
<feature type="transmembrane region" description="Helical" evidence="7">
    <location>
        <begin position="187"/>
        <end position="204"/>
    </location>
</feature>
<name>S6A0G6_GEOG3</name>
<dbReference type="InterPro" id="IPR000731">
    <property type="entry name" value="SSD"/>
</dbReference>
<evidence type="ECO:0000256" key="5">
    <source>
        <dbReference type="ARBA" id="ARBA00022989"/>
    </source>
</evidence>
<dbReference type="PANTHER" id="PTHR33406:SF6">
    <property type="entry name" value="MEMBRANE PROTEIN YDGH-RELATED"/>
    <property type="match status" value="1"/>
</dbReference>
<dbReference type="RefSeq" id="WP_020958935.1">
    <property type="nucleotide sequence ID" value="NC_022080.4"/>
</dbReference>